<name>A0A1H9YBA0_9BACI</name>
<evidence type="ECO:0000256" key="1">
    <source>
        <dbReference type="ARBA" id="ARBA00004141"/>
    </source>
</evidence>
<sequence>MIRGFRSFHPILLLLYYIFVITSFMLYQHPFFLLAGICLVLMINLILDGGEQLKKWMWMLIGMSSLILILTPLFNRRGNHILFYLFENQVTLESIIQGIMIAATLVGILATFLTFNLILTADKFLFLFARGFPQWAILIMISMRFVPLLIRRLKDIEQVQQLKGLSIKQGSVKRRAHNGMLFIQILLTSSLEESIQTADSIAARGYGLRKRSKYHPYTMKGTDWTVLTAMIVLFSLLVFGWWLGDGVLLLQPILESVWLSGREWFYFSIWLALIGIPMVTEGKEVLKWKYYLHKM</sequence>
<feature type="transmembrane region" description="Helical" evidence="5">
    <location>
        <begin position="56"/>
        <end position="74"/>
    </location>
</feature>
<dbReference type="EMBL" id="FOHE01000001">
    <property type="protein sequence ID" value="SES66234.1"/>
    <property type="molecule type" value="Genomic_DNA"/>
</dbReference>
<evidence type="ECO:0000313" key="6">
    <source>
        <dbReference type="EMBL" id="SES66234.1"/>
    </source>
</evidence>
<evidence type="ECO:0000256" key="3">
    <source>
        <dbReference type="ARBA" id="ARBA00022989"/>
    </source>
</evidence>
<keyword evidence="2 5" id="KW-0812">Transmembrane</keyword>
<keyword evidence="3 5" id="KW-1133">Transmembrane helix</keyword>
<dbReference type="CDD" id="cd16914">
    <property type="entry name" value="EcfT"/>
    <property type="match status" value="1"/>
</dbReference>
<keyword evidence="4 5" id="KW-0472">Membrane</keyword>
<feature type="transmembrane region" description="Helical" evidence="5">
    <location>
        <begin position="12"/>
        <end position="44"/>
    </location>
</feature>
<dbReference type="STRING" id="930131.SAMN05216389_101300"/>
<feature type="transmembrane region" description="Helical" evidence="5">
    <location>
        <begin position="224"/>
        <end position="244"/>
    </location>
</feature>
<dbReference type="PANTHER" id="PTHR33514">
    <property type="entry name" value="PROTEIN ABCI12, CHLOROPLASTIC"/>
    <property type="match status" value="1"/>
</dbReference>
<dbReference type="AlphaFoldDB" id="A0A1H9YBA0"/>
<dbReference type="Proteomes" id="UP000198618">
    <property type="component" value="Unassembled WGS sequence"/>
</dbReference>
<comment type="subcellular location">
    <subcellularLocation>
        <location evidence="1">Membrane</location>
        <topology evidence="1">Multi-pass membrane protein</topology>
    </subcellularLocation>
</comment>
<dbReference type="RefSeq" id="WP_090866092.1">
    <property type="nucleotide sequence ID" value="NZ_FOHE01000001.1"/>
</dbReference>
<evidence type="ECO:0000256" key="2">
    <source>
        <dbReference type="ARBA" id="ARBA00022692"/>
    </source>
</evidence>
<organism evidence="6 7">
    <name type="scientific">Oceanobacillus limi</name>
    <dbReference type="NCBI Taxonomy" id="930131"/>
    <lineage>
        <taxon>Bacteria</taxon>
        <taxon>Bacillati</taxon>
        <taxon>Bacillota</taxon>
        <taxon>Bacilli</taxon>
        <taxon>Bacillales</taxon>
        <taxon>Bacillaceae</taxon>
        <taxon>Oceanobacillus</taxon>
    </lineage>
</organism>
<gene>
    <name evidence="6" type="ORF">SAMN05216389_101300</name>
</gene>
<feature type="transmembrane region" description="Helical" evidence="5">
    <location>
        <begin position="124"/>
        <end position="146"/>
    </location>
</feature>
<dbReference type="Pfam" id="PF02361">
    <property type="entry name" value="CbiQ"/>
    <property type="match status" value="1"/>
</dbReference>
<keyword evidence="7" id="KW-1185">Reference proteome</keyword>
<dbReference type="GO" id="GO:0005886">
    <property type="term" value="C:plasma membrane"/>
    <property type="evidence" value="ECO:0007669"/>
    <property type="project" value="TreeGrafter"/>
</dbReference>
<feature type="transmembrane region" description="Helical" evidence="5">
    <location>
        <begin position="264"/>
        <end position="280"/>
    </location>
</feature>
<dbReference type="InterPro" id="IPR003339">
    <property type="entry name" value="ABC/ECF_trnsptr_transmembrane"/>
</dbReference>
<evidence type="ECO:0000256" key="4">
    <source>
        <dbReference type="ARBA" id="ARBA00023136"/>
    </source>
</evidence>
<accession>A0A1H9YBA0</accession>
<evidence type="ECO:0000256" key="5">
    <source>
        <dbReference type="SAM" id="Phobius"/>
    </source>
</evidence>
<feature type="transmembrane region" description="Helical" evidence="5">
    <location>
        <begin position="95"/>
        <end position="118"/>
    </location>
</feature>
<proteinExistence type="predicted"/>
<reference evidence="6 7" key="1">
    <citation type="submission" date="2016-10" db="EMBL/GenBank/DDBJ databases">
        <authorList>
            <person name="de Groot N.N."/>
        </authorList>
    </citation>
    <scope>NUCLEOTIDE SEQUENCE [LARGE SCALE GENOMIC DNA]</scope>
    <source>
        <strain evidence="6 7">IBRC-M 10780</strain>
    </source>
</reference>
<evidence type="ECO:0000313" key="7">
    <source>
        <dbReference type="Proteomes" id="UP000198618"/>
    </source>
</evidence>
<protein>
    <submittedName>
        <fullName evidence="6">Energy-coupling factor transport system permease protein</fullName>
    </submittedName>
</protein>
<dbReference type="OrthoDB" id="2039442at2"/>
<dbReference type="PANTHER" id="PTHR33514:SF13">
    <property type="entry name" value="PROTEIN ABCI12, CHLOROPLASTIC"/>
    <property type="match status" value="1"/>
</dbReference>